<feature type="transmembrane region" description="Helical" evidence="7">
    <location>
        <begin position="154"/>
        <end position="176"/>
    </location>
</feature>
<dbReference type="AlphaFoldDB" id="A0A9D2MTH1"/>
<feature type="transmembrane region" description="Helical" evidence="7">
    <location>
        <begin position="256"/>
        <end position="277"/>
    </location>
</feature>
<dbReference type="InterPro" id="IPR035906">
    <property type="entry name" value="MetI-like_sf"/>
</dbReference>
<keyword evidence="6 7" id="KW-0472">Membrane</keyword>
<reference evidence="9" key="2">
    <citation type="submission" date="2021-04" db="EMBL/GenBank/DDBJ databases">
        <authorList>
            <person name="Gilroy R."/>
        </authorList>
    </citation>
    <scope>NUCLEOTIDE SEQUENCE</scope>
    <source>
        <strain evidence="9">USAMLcec3-2134</strain>
    </source>
</reference>
<reference evidence="9" key="1">
    <citation type="journal article" date="2021" name="PeerJ">
        <title>Extensive microbial diversity within the chicken gut microbiome revealed by metagenomics and culture.</title>
        <authorList>
            <person name="Gilroy R."/>
            <person name="Ravi A."/>
            <person name="Getino M."/>
            <person name="Pursley I."/>
            <person name="Horton D.L."/>
            <person name="Alikhan N.F."/>
            <person name="Baker D."/>
            <person name="Gharbi K."/>
            <person name="Hall N."/>
            <person name="Watson M."/>
            <person name="Adriaenssens E.M."/>
            <person name="Foster-Nyarko E."/>
            <person name="Jarju S."/>
            <person name="Secka A."/>
            <person name="Antonio M."/>
            <person name="Oren A."/>
            <person name="Chaudhuri R.R."/>
            <person name="La Ragione R."/>
            <person name="Hildebrand F."/>
            <person name="Pallen M.J."/>
        </authorList>
    </citation>
    <scope>NUCLEOTIDE SEQUENCE</scope>
    <source>
        <strain evidence="9">USAMLcec3-2134</strain>
    </source>
</reference>
<dbReference type="SUPFAM" id="SSF161098">
    <property type="entry name" value="MetI-like"/>
    <property type="match status" value="1"/>
</dbReference>
<feature type="transmembrane region" description="Helical" evidence="7">
    <location>
        <begin position="206"/>
        <end position="223"/>
    </location>
</feature>
<name>A0A9D2MTH1_9FIRM</name>
<keyword evidence="2 7" id="KW-0813">Transport</keyword>
<dbReference type="Proteomes" id="UP000886883">
    <property type="component" value="Unassembled WGS sequence"/>
</dbReference>
<keyword evidence="3" id="KW-1003">Cell membrane</keyword>
<dbReference type="CDD" id="cd06261">
    <property type="entry name" value="TM_PBP2"/>
    <property type="match status" value="1"/>
</dbReference>
<dbReference type="GO" id="GO:0055085">
    <property type="term" value="P:transmembrane transport"/>
    <property type="evidence" value="ECO:0007669"/>
    <property type="project" value="InterPro"/>
</dbReference>
<dbReference type="GO" id="GO:0005886">
    <property type="term" value="C:plasma membrane"/>
    <property type="evidence" value="ECO:0007669"/>
    <property type="project" value="UniProtKB-SubCell"/>
</dbReference>
<gene>
    <name evidence="9" type="ORF">H9763_09730</name>
</gene>
<feature type="transmembrane region" description="Helical" evidence="7">
    <location>
        <begin position="88"/>
        <end position="109"/>
    </location>
</feature>
<comment type="similarity">
    <text evidence="7">Belongs to the binding-protein-dependent transport system permease family.</text>
</comment>
<evidence type="ECO:0000256" key="6">
    <source>
        <dbReference type="ARBA" id="ARBA00023136"/>
    </source>
</evidence>
<evidence type="ECO:0000256" key="3">
    <source>
        <dbReference type="ARBA" id="ARBA00022475"/>
    </source>
</evidence>
<evidence type="ECO:0000256" key="4">
    <source>
        <dbReference type="ARBA" id="ARBA00022692"/>
    </source>
</evidence>
<accession>A0A9D2MTH1</accession>
<feature type="domain" description="ABC transmembrane type-1" evidence="8">
    <location>
        <begin position="84"/>
        <end position="277"/>
    </location>
</feature>
<dbReference type="PANTHER" id="PTHR43744:SF3">
    <property type="entry name" value="LACTOSE TRANSPORT SYSTEM PERMEASE PROTEIN LACG"/>
    <property type="match status" value="1"/>
</dbReference>
<proteinExistence type="inferred from homology"/>
<evidence type="ECO:0000256" key="2">
    <source>
        <dbReference type="ARBA" id="ARBA00022448"/>
    </source>
</evidence>
<dbReference type="Gene3D" id="1.10.3720.10">
    <property type="entry name" value="MetI-like"/>
    <property type="match status" value="1"/>
</dbReference>
<dbReference type="InterPro" id="IPR000515">
    <property type="entry name" value="MetI-like"/>
</dbReference>
<dbReference type="PANTHER" id="PTHR43744">
    <property type="entry name" value="ABC TRANSPORTER PERMEASE PROTEIN MG189-RELATED-RELATED"/>
    <property type="match status" value="1"/>
</dbReference>
<organism evidence="9 10">
    <name type="scientific">Candidatus Eisenbergiella merdigallinarum</name>
    <dbReference type="NCBI Taxonomy" id="2838552"/>
    <lineage>
        <taxon>Bacteria</taxon>
        <taxon>Bacillati</taxon>
        <taxon>Bacillota</taxon>
        <taxon>Clostridia</taxon>
        <taxon>Lachnospirales</taxon>
        <taxon>Lachnospiraceae</taxon>
        <taxon>Eisenbergiella</taxon>
    </lineage>
</organism>
<comment type="caution">
    <text evidence="9">The sequence shown here is derived from an EMBL/GenBank/DDBJ whole genome shotgun (WGS) entry which is preliminary data.</text>
</comment>
<keyword evidence="4 7" id="KW-0812">Transmembrane</keyword>
<comment type="subcellular location">
    <subcellularLocation>
        <location evidence="1 7">Cell membrane</location>
        <topology evidence="1 7">Multi-pass membrane protein</topology>
    </subcellularLocation>
</comment>
<dbReference type="PROSITE" id="PS50928">
    <property type="entry name" value="ABC_TM1"/>
    <property type="match status" value="1"/>
</dbReference>
<evidence type="ECO:0000256" key="1">
    <source>
        <dbReference type="ARBA" id="ARBA00004651"/>
    </source>
</evidence>
<keyword evidence="5 7" id="KW-1133">Transmembrane helix</keyword>
<dbReference type="Pfam" id="PF00528">
    <property type="entry name" value="BPD_transp_1"/>
    <property type="match status" value="1"/>
</dbReference>
<protein>
    <submittedName>
        <fullName evidence="9">Carbohydrate ABC transporter permease</fullName>
    </submittedName>
</protein>
<evidence type="ECO:0000313" key="9">
    <source>
        <dbReference type="EMBL" id="HJB91725.1"/>
    </source>
</evidence>
<evidence type="ECO:0000256" key="5">
    <source>
        <dbReference type="ARBA" id="ARBA00022989"/>
    </source>
</evidence>
<feature type="transmembrane region" description="Helical" evidence="7">
    <location>
        <begin position="121"/>
        <end position="142"/>
    </location>
</feature>
<evidence type="ECO:0000259" key="8">
    <source>
        <dbReference type="PROSITE" id="PS50928"/>
    </source>
</evidence>
<dbReference type="EMBL" id="DWXE01000039">
    <property type="protein sequence ID" value="HJB91725.1"/>
    <property type="molecule type" value="Genomic_DNA"/>
</dbReference>
<feature type="transmembrane region" description="Helical" evidence="7">
    <location>
        <begin position="26"/>
        <end position="47"/>
    </location>
</feature>
<evidence type="ECO:0000313" key="10">
    <source>
        <dbReference type="Proteomes" id="UP000886883"/>
    </source>
</evidence>
<sequence>MSKKGREKAVRVGGSKRTAAEIGKSALAFALFLIYMIPFLLVVINSFKRKISIVKTPLQLVDDDGPQFENYSNAFVDMDFFRAFGNSLFVVSCSVTLLIVLSSMCAYILVRKNYFACKVSFLLLISYMVVPFQVIMIPLLSIYGSTFNMLNSRITLILMNFGFGTCFAVFLCHGFIKTGVPLALEEAAIIDGCGPIQTFFKIVFPLLKPILSTIAILQVLGLWNDYLLPSLVLVRPKLHTLPIAIRTFVGTFSSDYGNMMAALVMTVVPVIIVYIALQKYIIGGVVAGAVKS</sequence>
<evidence type="ECO:0000256" key="7">
    <source>
        <dbReference type="RuleBase" id="RU363032"/>
    </source>
</evidence>